<dbReference type="InterPro" id="IPR036291">
    <property type="entry name" value="NAD(P)-bd_dom_sf"/>
</dbReference>
<dbReference type="InterPro" id="IPR015815">
    <property type="entry name" value="HIBADH-related"/>
</dbReference>
<sequence>MFTCAKNIPHSSRFYPSCLTWNLLFQCDEIKAQADANQLGLVQTYQTPCDVVQNSDVIFSCLADPRSAKEVVIGNCGVIHQADGCSALAGKGYVEMTSIDPDTSKDICNIIESKGGRYLEAQMQGSKKQAEEGSLIILAAGDKSLFDDCQTCFKAIGKTAFYLGTVGSATKMNLCINMALGIGLAGLAESMVLAERCGLSCKDFLEIFNLSEGASNYLSNKGQLINNRSFSKVEQALEYMQKDIKLCLDISNDVKQNLPVAAASNEAYKTARRSGYDEHDVAIVFMKMRH</sequence>
<proteinExistence type="inferred from homology"/>
<dbReference type="InterPro" id="IPR029154">
    <property type="entry name" value="HIBADH-like_NADP-bd"/>
</dbReference>
<accession>A0AA38IMF0</accession>
<evidence type="ECO:0000313" key="6">
    <source>
        <dbReference type="EMBL" id="KAJ3657828.1"/>
    </source>
</evidence>
<dbReference type="EMBL" id="JALNTZ010000003">
    <property type="protein sequence ID" value="KAJ3657828.1"/>
    <property type="molecule type" value="Genomic_DNA"/>
</dbReference>
<feature type="domain" description="3-hydroxyisobutyrate dehydrogenase-like NAD-binding" evidence="5">
    <location>
        <begin position="167"/>
        <end position="282"/>
    </location>
</feature>
<feature type="domain" description="6-phosphogluconate dehydrogenase NADP-binding" evidence="4">
    <location>
        <begin position="34"/>
        <end position="164"/>
    </location>
</feature>
<dbReference type="GO" id="GO:0016491">
    <property type="term" value="F:oxidoreductase activity"/>
    <property type="evidence" value="ECO:0007669"/>
    <property type="project" value="UniProtKB-KW"/>
</dbReference>
<dbReference type="GO" id="GO:0140673">
    <property type="term" value="P:transcription elongation-coupled chromatin remodeling"/>
    <property type="evidence" value="ECO:0007669"/>
    <property type="project" value="TreeGrafter"/>
</dbReference>
<dbReference type="GO" id="GO:0051287">
    <property type="term" value="F:NAD binding"/>
    <property type="evidence" value="ECO:0007669"/>
    <property type="project" value="InterPro"/>
</dbReference>
<dbReference type="PANTHER" id="PTHR43580">
    <property type="entry name" value="OXIDOREDUCTASE GLYR1-RELATED"/>
    <property type="match status" value="1"/>
</dbReference>
<keyword evidence="2" id="KW-0560">Oxidoreductase</keyword>
<dbReference type="InterPro" id="IPR013328">
    <property type="entry name" value="6PGD_dom2"/>
</dbReference>
<dbReference type="PANTHER" id="PTHR43580:SF2">
    <property type="entry name" value="CYTOKINE-LIKE NUCLEAR FACTOR N-PAC"/>
    <property type="match status" value="1"/>
</dbReference>
<keyword evidence="7" id="KW-1185">Reference proteome</keyword>
<evidence type="ECO:0000256" key="3">
    <source>
        <dbReference type="ARBA" id="ARBA00023027"/>
    </source>
</evidence>
<dbReference type="InterPro" id="IPR006115">
    <property type="entry name" value="6PGDH_NADP-bd"/>
</dbReference>
<name>A0AA38IMF0_9CUCU</name>
<dbReference type="SUPFAM" id="SSF48179">
    <property type="entry name" value="6-phosphogluconate dehydrogenase C-terminal domain-like"/>
    <property type="match status" value="1"/>
</dbReference>
<dbReference type="GO" id="GO:0050661">
    <property type="term" value="F:NADP binding"/>
    <property type="evidence" value="ECO:0007669"/>
    <property type="project" value="InterPro"/>
</dbReference>
<dbReference type="GO" id="GO:0000785">
    <property type="term" value="C:chromatin"/>
    <property type="evidence" value="ECO:0007669"/>
    <property type="project" value="TreeGrafter"/>
</dbReference>
<organism evidence="6 7">
    <name type="scientific">Zophobas morio</name>
    <dbReference type="NCBI Taxonomy" id="2755281"/>
    <lineage>
        <taxon>Eukaryota</taxon>
        <taxon>Metazoa</taxon>
        <taxon>Ecdysozoa</taxon>
        <taxon>Arthropoda</taxon>
        <taxon>Hexapoda</taxon>
        <taxon>Insecta</taxon>
        <taxon>Pterygota</taxon>
        <taxon>Neoptera</taxon>
        <taxon>Endopterygota</taxon>
        <taxon>Coleoptera</taxon>
        <taxon>Polyphaga</taxon>
        <taxon>Cucujiformia</taxon>
        <taxon>Tenebrionidae</taxon>
        <taxon>Zophobas</taxon>
    </lineage>
</organism>
<evidence type="ECO:0000256" key="1">
    <source>
        <dbReference type="ARBA" id="ARBA00007598"/>
    </source>
</evidence>
<evidence type="ECO:0000313" key="7">
    <source>
        <dbReference type="Proteomes" id="UP001168821"/>
    </source>
</evidence>
<comment type="caution">
    <text evidence="6">The sequence shown here is derived from an EMBL/GenBank/DDBJ whole genome shotgun (WGS) entry which is preliminary data.</text>
</comment>
<dbReference type="PIRSF" id="PIRSF000103">
    <property type="entry name" value="HIBADH"/>
    <property type="match status" value="1"/>
</dbReference>
<dbReference type="Gene3D" id="3.40.50.720">
    <property type="entry name" value="NAD(P)-binding Rossmann-like Domain"/>
    <property type="match status" value="1"/>
</dbReference>
<dbReference type="InterPro" id="IPR051265">
    <property type="entry name" value="HIBADH-related_NP60_sf"/>
</dbReference>
<evidence type="ECO:0000259" key="5">
    <source>
        <dbReference type="Pfam" id="PF14833"/>
    </source>
</evidence>
<dbReference type="GO" id="GO:0031491">
    <property type="term" value="F:nucleosome binding"/>
    <property type="evidence" value="ECO:0007669"/>
    <property type="project" value="TreeGrafter"/>
</dbReference>
<dbReference type="Pfam" id="PF03446">
    <property type="entry name" value="NAD_binding_2"/>
    <property type="match status" value="1"/>
</dbReference>
<dbReference type="Gene3D" id="1.10.1040.10">
    <property type="entry name" value="N-(1-d-carboxylethyl)-l-norvaline Dehydrogenase, domain 2"/>
    <property type="match status" value="1"/>
</dbReference>
<reference evidence="6" key="1">
    <citation type="journal article" date="2023" name="G3 (Bethesda)">
        <title>Whole genome assemblies of Zophobas morio and Tenebrio molitor.</title>
        <authorList>
            <person name="Kaur S."/>
            <person name="Stinson S.A."/>
            <person name="diCenzo G.C."/>
        </authorList>
    </citation>
    <scope>NUCLEOTIDE SEQUENCE</scope>
    <source>
        <strain evidence="6">QUZm001</strain>
    </source>
</reference>
<evidence type="ECO:0000259" key="4">
    <source>
        <dbReference type="Pfam" id="PF03446"/>
    </source>
</evidence>
<keyword evidence="3" id="KW-0520">NAD</keyword>
<dbReference type="GO" id="GO:0003677">
    <property type="term" value="F:DNA binding"/>
    <property type="evidence" value="ECO:0007669"/>
    <property type="project" value="TreeGrafter"/>
</dbReference>
<dbReference type="Proteomes" id="UP001168821">
    <property type="component" value="Unassembled WGS sequence"/>
</dbReference>
<comment type="similarity">
    <text evidence="1">Belongs to the HIBADH-related family. NP60 subfamily.</text>
</comment>
<dbReference type="AlphaFoldDB" id="A0AA38IMF0"/>
<protein>
    <submittedName>
        <fullName evidence="6">Uncharacterized protein</fullName>
    </submittedName>
</protein>
<dbReference type="Pfam" id="PF14833">
    <property type="entry name" value="NAD_binding_11"/>
    <property type="match status" value="1"/>
</dbReference>
<gene>
    <name evidence="6" type="ORF">Zmor_009607</name>
</gene>
<evidence type="ECO:0000256" key="2">
    <source>
        <dbReference type="ARBA" id="ARBA00023002"/>
    </source>
</evidence>
<dbReference type="SUPFAM" id="SSF51735">
    <property type="entry name" value="NAD(P)-binding Rossmann-fold domains"/>
    <property type="match status" value="1"/>
</dbReference>
<dbReference type="InterPro" id="IPR008927">
    <property type="entry name" value="6-PGluconate_DH-like_C_sf"/>
</dbReference>